<evidence type="ECO:0000313" key="11">
    <source>
        <dbReference type="EMBL" id="CAB4185873.1"/>
    </source>
</evidence>
<dbReference type="Gene3D" id="2.60.120.620">
    <property type="entry name" value="q2cbj1_9rhob like domain"/>
    <property type="match status" value="1"/>
</dbReference>
<dbReference type="PROSITE" id="PS51471">
    <property type="entry name" value="FE2OG_OXY"/>
    <property type="match status" value="1"/>
</dbReference>
<evidence type="ECO:0000313" key="14">
    <source>
        <dbReference type="EMBL" id="CAB4217731.1"/>
    </source>
</evidence>
<dbReference type="PANTHER" id="PTHR10869">
    <property type="entry name" value="PROLYL 4-HYDROXYLASE ALPHA SUBUNIT"/>
    <property type="match status" value="1"/>
</dbReference>
<dbReference type="EMBL" id="LR796457">
    <property type="protein sequence ID" value="CAB4145825.1"/>
    <property type="molecule type" value="Genomic_DNA"/>
</dbReference>
<dbReference type="EMBL" id="LR797455">
    <property type="protein sequence ID" value="CAB4217731.1"/>
    <property type="molecule type" value="Genomic_DNA"/>
</dbReference>
<name>A0A6J5QN47_9CAUD</name>
<comment type="cofactor">
    <cofactor evidence="1">
        <name>L-ascorbate</name>
        <dbReference type="ChEBI" id="CHEBI:38290"/>
    </cofactor>
</comment>
<feature type="domain" description="Fe2OG dioxygenase" evidence="6">
    <location>
        <begin position="115"/>
        <end position="218"/>
    </location>
</feature>
<evidence type="ECO:0000313" key="8">
    <source>
        <dbReference type="EMBL" id="CAB4151113.1"/>
    </source>
</evidence>
<dbReference type="SMART" id="SM00702">
    <property type="entry name" value="P4Hc"/>
    <property type="match status" value="1"/>
</dbReference>
<keyword evidence="2" id="KW-0479">Metal-binding</keyword>
<evidence type="ECO:0000313" key="7">
    <source>
        <dbReference type="EMBL" id="CAB4145825.1"/>
    </source>
</evidence>
<sequence length="227" mass="25958">MQDIVNSKKILNDAPSSITPSGFFGSSINNIVELKDFITEAEANRLTNFAINNKIWDVTESHVDDDGLVLYDANVWKDRVCTYNSLMKSDASILDLINDMIKRLKIEVDKFFDVDAQETGPAIVRWPIGARQEPHADKEFHTGAEKGRPNDFPYYDLAGLFYFNDNYEGGELYFPQHGIEFKPKARAAYFFPGDRFYTHGVRPVKSGNRFTSPFFWTILKHTGEKQP</sequence>
<evidence type="ECO:0000256" key="1">
    <source>
        <dbReference type="ARBA" id="ARBA00001961"/>
    </source>
</evidence>
<protein>
    <submittedName>
        <fullName evidence="11">Oxoglutarate/iron-dependent dioxygenase</fullName>
    </submittedName>
</protein>
<keyword evidence="3 11" id="KW-0223">Dioxygenase</keyword>
<evidence type="ECO:0000256" key="5">
    <source>
        <dbReference type="ARBA" id="ARBA00023004"/>
    </source>
</evidence>
<dbReference type="Pfam" id="PF13640">
    <property type="entry name" value="2OG-FeII_Oxy_3"/>
    <property type="match status" value="1"/>
</dbReference>
<gene>
    <name evidence="10" type="ORF">UFOVP1032_74</name>
    <name evidence="11" type="ORF">UFOVP1125_142</name>
    <name evidence="12" type="ORF">UFOVP1173_88</name>
    <name evidence="13" type="ORF">UFOVP1241_6</name>
    <name evidence="14" type="ORF">UFOVP1491_74</name>
    <name evidence="15" type="ORF">UFOVP1579_74</name>
    <name evidence="7" type="ORF">UFOVP485_47</name>
    <name evidence="8" type="ORF">UFOVP575_151</name>
    <name evidence="9" type="ORF">UFOVP963_9</name>
</gene>
<dbReference type="InterPro" id="IPR005123">
    <property type="entry name" value="Oxoglu/Fe-dep_dioxygenase_dom"/>
</dbReference>
<dbReference type="InterPro" id="IPR044862">
    <property type="entry name" value="Pro_4_hyd_alph_FE2OG_OXY"/>
</dbReference>
<dbReference type="EMBL" id="LR797131">
    <property type="protein sequence ID" value="CAB4188979.1"/>
    <property type="molecule type" value="Genomic_DNA"/>
</dbReference>
<dbReference type="EMBL" id="LR797080">
    <property type="protein sequence ID" value="CAB4185873.1"/>
    <property type="molecule type" value="Genomic_DNA"/>
</dbReference>
<evidence type="ECO:0000313" key="12">
    <source>
        <dbReference type="EMBL" id="CAB4188979.1"/>
    </source>
</evidence>
<dbReference type="GO" id="GO:0031418">
    <property type="term" value="F:L-ascorbic acid binding"/>
    <property type="evidence" value="ECO:0007669"/>
    <property type="project" value="InterPro"/>
</dbReference>
<dbReference type="EMBL" id="LR798431">
    <property type="protein sequence ID" value="CAB5231391.1"/>
    <property type="molecule type" value="Genomic_DNA"/>
</dbReference>
<reference evidence="11" key="1">
    <citation type="submission" date="2020-05" db="EMBL/GenBank/DDBJ databases">
        <authorList>
            <person name="Chiriac C."/>
            <person name="Salcher M."/>
            <person name="Ghai R."/>
            <person name="Kavagutti S V."/>
        </authorList>
    </citation>
    <scope>NUCLEOTIDE SEQUENCE</scope>
</reference>
<dbReference type="EMBL" id="LR796915">
    <property type="protein sequence ID" value="CAB4173789.1"/>
    <property type="molecule type" value="Genomic_DNA"/>
</dbReference>
<keyword evidence="4" id="KW-0560">Oxidoreductase</keyword>
<dbReference type="EMBL" id="LR796551">
    <property type="protein sequence ID" value="CAB4151113.1"/>
    <property type="molecule type" value="Genomic_DNA"/>
</dbReference>
<organism evidence="11">
    <name type="scientific">uncultured Caudovirales phage</name>
    <dbReference type="NCBI Taxonomy" id="2100421"/>
    <lineage>
        <taxon>Viruses</taxon>
        <taxon>Duplodnaviria</taxon>
        <taxon>Heunggongvirae</taxon>
        <taxon>Uroviricota</taxon>
        <taxon>Caudoviricetes</taxon>
        <taxon>Peduoviridae</taxon>
        <taxon>Maltschvirus</taxon>
        <taxon>Maltschvirus maltsch</taxon>
    </lineage>
</organism>
<dbReference type="EMBL" id="LR797188">
    <property type="protein sequence ID" value="CAB4192185.1"/>
    <property type="molecule type" value="Genomic_DNA"/>
</dbReference>
<evidence type="ECO:0000313" key="10">
    <source>
        <dbReference type="EMBL" id="CAB4179740.1"/>
    </source>
</evidence>
<keyword evidence="5" id="KW-0408">Iron</keyword>
<dbReference type="EMBL" id="LR796983">
    <property type="protein sequence ID" value="CAB4179740.1"/>
    <property type="molecule type" value="Genomic_DNA"/>
</dbReference>
<dbReference type="InterPro" id="IPR045054">
    <property type="entry name" value="P4HA-like"/>
</dbReference>
<accession>A0A6J5QN47</accession>
<evidence type="ECO:0000259" key="6">
    <source>
        <dbReference type="PROSITE" id="PS51471"/>
    </source>
</evidence>
<evidence type="ECO:0000256" key="4">
    <source>
        <dbReference type="ARBA" id="ARBA00023002"/>
    </source>
</evidence>
<dbReference type="GO" id="GO:0005506">
    <property type="term" value="F:iron ion binding"/>
    <property type="evidence" value="ECO:0007669"/>
    <property type="project" value="InterPro"/>
</dbReference>
<evidence type="ECO:0000256" key="3">
    <source>
        <dbReference type="ARBA" id="ARBA00022964"/>
    </source>
</evidence>
<proteinExistence type="predicted"/>
<evidence type="ECO:0000313" key="15">
    <source>
        <dbReference type="EMBL" id="CAB5231391.1"/>
    </source>
</evidence>
<dbReference type="GO" id="GO:0004656">
    <property type="term" value="F:procollagen-proline 4-dioxygenase activity"/>
    <property type="evidence" value="ECO:0007669"/>
    <property type="project" value="TreeGrafter"/>
</dbReference>
<dbReference type="InterPro" id="IPR006620">
    <property type="entry name" value="Pro_4_hyd_alph"/>
</dbReference>
<evidence type="ECO:0000313" key="13">
    <source>
        <dbReference type="EMBL" id="CAB4192185.1"/>
    </source>
</evidence>
<dbReference type="PANTHER" id="PTHR10869:SF246">
    <property type="entry name" value="TRANSMEMBRANE PROLYL 4-HYDROXYLASE"/>
    <property type="match status" value="1"/>
</dbReference>
<evidence type="ECO:0000313" key="9">
    <source>
        <dbReference type="EMBL" id="CAB4173789.1"/>
    </source>
</evidence>
<evidence type="ECO:0000256" key="2">
    <source>
        <dbReference type="ARBA" id="ARBA00022723"/>
    </source>
</evidence>